<reference evidence="6" key="1">
    <citation type="submission" date="2022-03" db="EMBL/GenBank/DDBJ databases">
        <title>Genomic Encyclopedia of Type Strains, Phase III (KMG-III): the genomes of soil and plant-associated and newly described type strains.</title>
        <authorList>
            <person name="Whitman W."/>
        </authorList>
    </citation>
    <scope>NUCLEOTIDE SEQUENCE</scope>
    <source>
        <strain evidence="6">ANL 6-2</strain>
    </source>
</reference>
<dbReference type="Gene3D" id="3.30.1490.20">
    <property type="entry name" value="ATP-grasp fold, A domain"/>
    <property type="match status" value="1"/>
</dbReference>
<accession>A0AAE3G0R6</accession>
<evidence type="ECO:0000256" key="3">
    <source>
        <dbReference type="ARBA" id="ARBA00022840"/>
    </source>
</evidence>
<evidence type="ECO:0000256" key="1">
    <source>
        <dbReference type="ARBA" id="ARBA00022598"/>
    </source>
</evidence>
<dbReference type="Pfam" id="PF19045">
    <property type="entry name" value="Ligase_CoA_2"/>
    <property type="match status" value="1"/>
</dbReference>
<dbReference type="Pfam" id="PF13380">
    <property type="entry name" value="CoA_binding_2"/>
    <property type="match status" value="1"/>
</dbReference>
<dbReference type="SUPFAM" id="SSF52210">
    <property type="entry name" value="Succinyl-CoA synthetase domains"/>
    <property type="match status" value="2"/>
</dbReference>
<dbReference type="InterPro" id="IPR043938">
    <property type="entry name" value="Ligase_CoA_dom"/>
</dbReference>
<dbReference type="PANTHER" id="PTHR43334">
    <property type="entry name" value="ACETATE--COA LIGASE [ADP-FORMING]"/>
    <property type="match status" value="1"/>
</dbReference>
<dbReference type="PANTHER" id="PTHR43334:SF1">
    <property type="entry name" value="3-HYDROXYPROPIONATE--COA LIGASE [ADP-FORMING]"/>
    <property type="match status" value="1"/>
</dbReference>
<dbReference type="FunFam" id="3.30.1490.20:FF:000020">
    <property type="entry name" value="Protein lysine acetyltransferase"/>
    <property type="match status" value="1"/>
</dbReference>
<keyword evidence="1" id="KW-0436">Ligase</keyword>
<dbReference type="Proteomes" id="UP001205843">
    <property type="component" value="Unassembled WGS sequence"/>
</dbReference>
<dbReference type="GO" id="GO:0043758">
    <property type="term" value="F:acetate-CoA ligase (ADP-forming) activity"/>
    <property type="evidence" value="ECO:0007669"/>
    <property type="project" value="InterPro"/>
</dbReference>
<comment type="similarity">
    <text evidence="4">In the N-terminal section; belongs to the acetate CoA ligase alpha subunit family.</text>
</comment>
<evidence type="ECO:0000256" key="2">
    <source>
        <dbReference type="ARBA" id="ARBA00022741"/>
    </source>
</evidence>
<evidence type="ECO:0000313" key="6">
    <source>
        <dbReference type="EMBL" id="MCP1673630.1"/>
    </source>
</evidence>
<dbReference type="InterPro" id="IPR016102">
    <property type="entry name" value="Succinyl-CoA_synth-like"/>
</dbReference>
<dbReference type="EMBL" id="JALJXV010000002">
    <property type="protein sequence ID" value="MCP1673630.1"/>
    <property type="molecule type" value="Genomic_DNA"/>
</dbReference>
<dbReference type="Pfam" id="PF13549">
    <property type="entry name" value="ATP-grasp_5"/>
    <property type="match status" value="1"/>
</dbReference>
<name>A0AAE3G0R6_9GAMM</name>
<dbReference type="AlphaFoldDB" id="A0AAE3G0R6"/>
<dbReference type="Gene3D" id="3.30.470.20">
    <property type="entry name" value="ATP-grasp fold, B domain"/>
    <property type="match status" value="1"/>
</dbReference>
<proteinExistence type="inferred from homology"/>
<dbReference type="Gene3D" id="3.40.50.720">
    <property type="entry name" value="NAD(P)-binding Rossmann-like Domain"/>
    <property type="match status" value="1"/>
</dbReference>
<organism evidence="6 7">
    <name type="scientific">Natronocella acetinitrilica</name>
    <dbReference type="NCBI Taxonomy" id="414046"/>
    <lineage>
        <taxon>Bacteria</taxon>
        <taxon>Pseudomonadati</taxon>
        <taxon>Pseudomonadota</taxon>
        <taxon>Gammaproteobacteria</taxon>
        <taxon>Chromatiales</taxon>
        <taxon>Ectothiorhodospiraceae</taxon>
        <taxon>Natronocella</taxon>
    </lineage>
</organism>
<sequence>MRKLEQMLSPQSIALVGASKNLNKLNGRPLKFLLEKGYAGRIFPINPNYESIADLPCYPAVSAVPEPVDLAVVMVPARLVPDTMRDLASASVPAAVVFSSGFSETGGEGAALEEEVRQIAREGGIALCGPNCLGLINSFEGVMASFSQFANGETPPGPVGFVTQSGAFGTAIAALARNRELGLGYFVNTGNEAGVHFSEVMEDVLADDRISVGAGYLEGLADGNWFARTAQKALELNKPLVVTKVGRTSAGAKAAASHTGALAGEDAIFQGVCDQFGVIRAPDEEVMLDVVDAFASGARPSDSRLGIITQSGGAGVLMADGAEERGLTVAALQPDTTRRLKQIVPAFGAVGNPVDITAQFIAEPEIFRDSVIAVMDDPAVDIGIVWFQLMHEFVDQLMDVFRAIREGVSKPVLVCWVAGPADGISQLRELGFPVFRSASAALNAAGAAARFGKHRAAWESERNAAEQPLPSPVDLSGKGVLPAMETFELLTAHGLSLTPSRLCATAEQAMEAAQALGFPVALKIESPQILHKTDIGGVVLGLADSDTVRHGFDTVMQRARAAHPDATIDGVLVQAMQTEPSVELVVGLKQDPVFGMVVMLGMGGTALEVNPDVVFRKAPVSEAEALRMLDQLRGRGLLGEVRGRPAVDRAAVARLVAATSTFAAANADQVAELDINPVLASAKGARAVDWLLISKGGPRR</sequence>
<evidence type="ECO:0000256" key="4">
    <source>
        <dbReference type="ARBA" id="ARBA00060888"/>
    </source>
</evidence>
<dbReference type="InterPro" id="IPR051538">
    <property type="entry name" value="Acyl-CoA_Synth/Transferase"/>
</dbReference>
<dbReference type="InterPro" id="IPR032875">
    <property type="entry name" value="Succ_CoA_lig_flav_dom"/>
</dbReference>
<dbReference type="Gene3D" id="3.40.50.261">
    <property type="entry name" value="Succinyl-CoA synthetase domains"/>
    <property type="match status" value="2"/>
</dbReference>
<dbReference type="GO" id="GO:0005524">
    <property type="term" value="F:ATP binding"/>
    <property type="evidence" value="ECO:0007669"/>
    <property type="project" value="UniProtKB-KW"/>
</dbReference>
<dbReference type="Pfam" id="PF13607">
    <property type="entry name" value="Succ_CoA_lig"/>
    <property type="match status" value="1"/>
</dbReference>
<keyword evidence="2" id="KW-0547">Nucleotide-binding</keyword>
<feature type="domain" description="CoA-binding" evidence="5">
    <location>
        <begin position="7"/>
        <end position="102"/>
    </location>
</feature>
<dbReference type="SUPFAM" id="SSF56059">
    <property type="entry name" value="Glutathione synthetase ATP-binding domain-like"/>
    <property type="match status" value="1"/>
</dbReference>
<keyword evidence="7" id="KW-1185">Reference proteome</keyword>
<dbReference type="RefSeq" id="WP_253474379.1">
    <property type="nucleotide sequence ID" value="NZ_JALJXV010000002.1"/>
</dbReference>
<dbReference type="SMART" id="SM00881">
    <property type="entry name" value="CoA_binding"/>
    <property type="match status" value="1"/>
</dbReference>
<dbReference type="InterPro" id="IPR003781">
    <property type="entry name" value="CoA-bd"/>
</dbReference>
<dbReference type="InterPro" id="IPR013815">
    <property type="entry name" value="ATP_grasp_subdomain_1"/>
</dbReference>
<evidence type="ECO:0000313" key="7">
    <source>
        <dbReference type="Proteomes" id="UP001205843"/>
    </source>
</evidence>
<evidence type="ECO:0000259" key="5">
    <source>
        <dbReference type="SMART" id="SM00881"/>
    </source>
</evidence>
<comment type="caution">
    <text evidence="6">The sequence shown here is derived from an EMBL/GenBank/DDBJ whole genome shotgun (WGS) entry which is preliminary data.</text>
</comment>
<dbReference type="SUPFAM" id="SSF51735">
    <property type="entry name" value="NAD(P)-binding Rossmann-fold domains"/>
    <property type="match status" value="1"/>
</dbReference>
<dbReference type="InterPro" id="IPR036291">
    <property type="entry name" value="NAD(P)-bd_dom_sf"/>
</dbReference>
<gene>
    <name evidence="6" type="ORF">J2T57_000729</name>
</gene>
<keyword evidence="3" id="KW-0067">ATP-binding</keyword>
<protein>
    <submittedName>
        <fullName evidence="6">Acetyltransferase</fullName>
    </submittedName>
</protein>